<keyword evidence="2" id="KW-1185">Reference proteome</keyword>
<gene>
    <name evidence="1" type="ORF">ACFQDM_10925</name>
</gene>
<keyword evidence="1" id="KW-0378">Hydrolase</keyword>
<dbReference type="EMBL" id="JBHSSW010000012">
    <property type="protein sequence ID" value="MFC6198599.1"/>
    <property type="molecule type" value="Genomic_DNA"/>
</dbReference>
<sequence>MRIPASPGTHLSAYPIHTTITTRVSDMDGYGHLNAIRLGQFYEEARANFYMQAFDKQQRDTRILVAELTFQYLGEGFWPGAIEMGTGIAQINSSSFLMGQGLFQNGELLGMCKTVLVCTRDGKACPIPDEMRSMLARQSIKTTETA</sequence>
<dbReference type="Pfam" id="PF13279">
    <property type="entry name" value="4HBT_2"/>
    <property type="match status" value="1"/>
</dbReference>
<dbReference type="Gene3D" id="3.10.129.10">
    <property type="entry name" value="Hotdog Thioesterase"/>
    <property type="match status" value="1"/>
</dbReference>
<dbReference type="GO" id="GO:0016787">
    <property type="term" value="F:hydrolase activity"/>
    <property type="evidence" value="ECO:0007669"/>
    <property type="project" value="UniProtKB-KW"/>
</dbReference>
<proteinExistence type="predicted"/>
<reference evidence="2" key="1">
    <citation type="journal article" date="2019" name="Int. J. Syst. Evol. Microbiol.">
        <title>The Global Catalogue of Microorganisms (GCM) 10K type strain sequencing project: providing services to taxonomists for standard genome sequencing and annotation.</title>
        <authorList>
            <consortium name="The Broad Institute Genomics Platform"/>
            <consortium name="The Broad Institute Genome Sequencing Center for Infectious Disease"/>
            <person name="Wu L."/>
            <person name="Ma J."/>
        </authorList>
    </citation>
    <scope>NUCLEOTIDE SEQUENCE [LARGE SCALE GENOMIC DNA]</scope>
    <source>
        <strain evidence="2">CGMCC-1.15741</strain>
    </source>
</reference>
<protein>
    <submittedName>
        <fullName evidence="1">Acyl-CoA thioesterase</fullName>
        <ecNumber evidence="1">3.1.2.-</ecNumber>
    </submittedName>
</protein>
<organism evidence="1 2">
    <name type="scientific">Ponticaulis profundi</name>
    <dbReference type="NCBI Taxonomy" id="2665222"/>
    <lineage>
        <taxon>Bacteria</taxon>
        <taxon>Pseudomonadati</taxon>
        <taxon>Pseudomonadota</taxon>
        <taxon>Alphaproteobacteria</taxon>
        <taxon>Hyphomonadales</taxon>
        <taxon>Hyphomonadaceae</taxon>
        <taxon>Ponticaulis</taxon>
    </lineage>
</organism>
<dbReference type="RefSeq" id="WP_377378946.1">
    <property type="nucleotide sequence ID" value="NZ_JBHSSW010000012.1"/>
</dbReference>
<accession>A0ABW1SAL4</accession>
<name>A0ABW1SAL4_9PROT</name>
<dbReference type="SUPFAM" id="SSF54637">
    <property type="entry name" value="Thioesterase/thiol ester dehydrase-isomerase"/>
    <property type="match status" value="1"/>
</dbReference>
<dbReference type="EC" id="3.1.2.-" evidence="1"/>
<dbReference type="Proteomes" id="UP001596303">
    <property type="component" value="Unassembled WGS sequence"/>
</dbReference>
<dbReference type="CDD" id="cd00586">
    <property type="entry name" value="4HBT"/>
    <property type="match status" value="1"/>
</dbReference>
<dbReference type="InterPro" id="IPR029069">
    <property type="entry name" value="HotDog_dom_sf"/>
</dbReference>
<evidence type="ECO:0000313" key="1">
    <source>
        <dbReference type="EMBL" id="MFC6198599.1"/>
    </source>
</evidence>
<evidence type="ECO:0000313" key="2">
    <source>
        <dbReference type="Proteomes" id="UP001596303"/>
    </source>
</evidence>
<comment type="caution">
    <text evidence="1">The sequence shown here is derived from an EMBL/GenBank/DDBJ whole genome shotgun (WGS) entry which is preliminary data.</text>
</comment>